<dbReference type="SUPFAM" id="SSF51695">
    <property type="entry name" value="PLC-like phosphodiesterases"/>
    <property type="match status" value="1"/>
</dbReference>
<dbReference type="AlphaFoldDB" id="A0A7X6MVZ1"/>
<dbReference type="RefSeq" id="WP_168548189.1">
    <property type="nucleotide sequence ID" value="NZ_JAAXPR010000001.1"/>
</dbReference>
<sequence length="286" mass="32988">MNLLQKYQEERGVLIAVHRGTNGGNIIQNTTKAYLNAIRHKGDMVEVDVIRTVDGEFFAFHDGQEKLVFDMDIDLRLLPAEQIKGLPCFNSLAEPVDQRLETIEEVLANLEGKSLINIDRSWFYWDTFLDKLKTYKSLSQVLLKAPAKRELLEQLRDSELDVMFMPIVKTVEELELVLNFGGINLVAVELIFEDLDSELISPATMQRLRNKGILTWVNALRLNDTIVLAARIDDEVALFDNGYSWIKLVELGFDIIQTDWPYLLYSCLIENNYKKILNRRNSYETL</sequence>
<dbReference type="Proteomes" id="UP000522720">
    <property type="component" value="Unassembled WGS sequence"/>
</dbReference>
<feature type="domain" description="GP-PDE" evidence="1">
    <location>
        <begin position="18"/>
        <end position="119"/>
    </location>
</feature>
<dbReference type="Pfam" id="PF16387">
    <property type="entry name" value="DUF4996"/>
    <property type="match status" value="1"/>
</dbReference>
<keyword evidence="4" id="KW-1185">Reference proteome</keyword>
<gene>
    <name evidence="3" type="ORF">HF992_00905</name>
</gene>
<dbReference type="Gene3D" id="3.20.20.190">
    <property type="entry name" value="Phosphatidylinositol (PI) phosphodiesterase"/>
    <property type="match status" value="1"/>
</dbReference>
<comment type="caution">
    <text evidence="3">The sequence shown here is derived from an EMBL/GenBank/DDBJ whole genome shotgun (WGS) entry which is preliminary data.</text>
</comment>
<proteinExistence type="predicted"/>
<accession>A0A7X6MVZ1</accession>
<name>A0A7X6MVZ1_9STRE</name>
<dbReference type="EMBL" id="JAAXPR010000001">
    <property type="protein sequence ID" value="NKZ19425.1"/>
    <property type="molecule type" value="Genomic_DNA"/>
</dbReference>
<dbReference type="InterPro" id="IPR032160">
    <property type="entry name" value="DUF4996"/>
</dbReference>
<feature type="domain" description="DUF4996" evidence="2">
    <location>
        <begin position="164"/>
        <end position="266"/>
    </location>
</feature>
<dbReference type="PANTHER" id="PTHR46211:SF1">
    <property type="entry name" value="GLYCEROPHOSPHODIESTER PHOSPHODIESTERASE, CYTOPLASMIC"/>
    <property type="match status" value="1"/>
</dbReference>
<evidence type="ECO:0000313" key="3">
    <source>
        <dbReference type="EMBL" id="NKZ19425.1"/>
    </source>
</evidence>
<organism evidence="3 4">
    <name type="scientific">Streptococcus ovuberis</name>
    <dbReference type="NCBI Taxonomy" id="1936207"/>
    <lineage>
        <taxon>Bacteria</taxon>
        <taxon>Bacillati</taxon>
        <taxon>Bacillota</taxon>
        <taxon>Bacilli</taxon>
        <taxon>Lactobacillales</taxon>
        <taxon>Streptococcaceae</taxon>
        <taxon>Streptococcus</taxon>
    </lineage>
</organism>
<dbReference type="InterPro" id="IPR030395">
    <property type="entry name" value="GP_PDE_dom"/>
</dbReference>
<evidence type="ECO:0000313" key="4">
    <source>
        <dbReference type="Proteomes" id="UP000522720"/>
    </source>
</evidence>
<reference evidence="3 4" key="1">
    <citation type="submission" date="2020-04" db="EMBL/GenBank/DDBJ databases">
        <title>MicrobeNet Type strains.</title>
        <authorList>
            <person name="Nicholson A.C."/>
        </authorList>
    </citation>
    <scope>NUCLEOTIDE SEQUENCE [LARGE SCALE GENOMIC DNA]</scope>
    <source>
        <strain evidence="3 4">CCUG 69612</strain>
    </source>
</reference>
<dbReference type="GO" id="GO:0006629">
    <property type="term" value="P:lipid metabolic process"/>
    <property type="evidence" value="ECO:0007669"/>
    <property type="project" value="InterPro"/>
</dbReference>
<protein>
    <submittedName>
        <fullName evidence="3">Glycerophosphodiester phosphodiesterase family protein</fullName>
    </submittedName>
</protein>
<dbReference type="InterPro" id="IPR017946">
    <property type="entry name" value="PLC-like_Pdiesterase_TIM-brl"/>
</dbReference>
<dbReference type="CDD" id="cd08566">
    <property type="entry name" value="GDPD_AtGDE_like"/>
    <property type="match status" value="1"/>
</dbReference>
<dbReference type="PANTHER" id="PTHR46211">
    <property type="entry name" value="GLYCEROPHOSPHORYL DIESTER PHOSPHODIESTERASE"/>
    <property type="match status" value="1"/>
</dbReference>
<evidence type="ECO:0000259" key="2">
    <source>
        <dbReference type="Pfam" id="PF16387"/>
    </source>
</evidence>
<dbReference type="Pfam" id="PF03009">
    <property type="entry name" value="GDPD"/>
    <property type="match status" value="1"/>
</dbReference>
<evidence type="ECO:0000259" key="1">
    <source>
        <dbReference type="Pfam" id="PF03009"/>
    </source>
</evidence>
<dbReference type="GO" id="GO:0008081">
    <property type="term" value="F:phosphoric diester hydrolase activity"/>
    <property type="evidence" value="ECO:0007669"/>
    <property type="project" value="InterPro"/>
</dbReference>